<accession>A0ABX2D8I1</accession>
<keyword evidence="3" id="KW-1185">Reference proteome</keyword>
<evidence type="ECO:0000313" key="2">
    <source>
        <dbReference type="EMBL" id="NQE38128.1"/>
    </source>
</evidence>
<protein>
    <submittedName>
        <fullName evidence="2">Uncharacterized protein</fullName>
    </submittedName>
</protein>
<comment type="caution">
    <text evidence="2">The sequence shown here is derived from an EMBL/GenBank/DDBJ whole genome shotgun (WGS) entry which is preliminary data.</text>
</comment>
<evidence type="ECO:0000256" key="1">
    <source>
        <dbReference type="SAM" id="Coils"/>
    </source>
</evidence>
<dbReference type="RefSeq" id="WP_216670797.1">
    <property type="nucleotide sequence ID" value="NZ_CAWPPK010000093.1"/>
</dbReference>
<organism evidence="2 3">
    <name type="scientific">Microcoleus asticus IPMA8</name>
    <dbReference type="NCBI Taxonomy" id="2563858"/>
    <lineage>
        <taxon>Bacteria</taxon>
        <taxon>Bacillati</taxon>
        <taxon>Cyanobacteriota</taxon>
        <taxon>Cyanophyceae</taxon>
        <taxon>Oscillatoriophycideae</taxon>
        <taxon>Oscillatoriales</taxon>
        <taxon>Microcoleaceae</taxon>
        <taxon>Microcoleus</taxon>
        <taxon>Microcoleus asticus</taxon>
    </lineage>
</organism>
<reference evidence="2 3" key="1">
    <citation type="journal article" date="2020" name="Sci. Rep.">
        <title>A novel cyanobacterial geosmin producer, revising GeoA distribution and dispersion patterns in Bacteria.</title>
        <authorList>
            <person name="Churro C."/>
            <person name="Semedo-Aguiar A.P."/>
            <person name="Silva A.D."/>
            <person name="Pereira-Leal J.B."/>
            <person name="Leite R.B."/>
        </authorList>
    </citation>
    <scope>NUCLEOTIDE SEQUENCE [LARGE SCALE GENOMIC DNA]</scope>
    <source>
        <strain evidence="2 3">IPMA8</strain>
    </source>
</reference>
<name>A0ABX2D8I1_9CYAN</name>
<gene>
    <name evidence="2" type="ORF">E5S67_05912</name>
</gene>
<dbReference type="Proteomes" id="UP000702425">
    <property type="component" value="Unassembled WGS sequence"/>
</dbReference>
<dbReference type="EMBL" id="SRRZ01000182">
    <property type="protein sequence ID" value="NQE38128.1"/>
    <property type="molecule type" value="Genomic_DNA"/>
</dbReference>
<proteinExistence type="predicted"/>
<evidence type="ECO:0000313" key="3">
    <source>
        <dbReference type="Proteomes" id="UP000702425"/>
    </source>
</evidence>
<sequence length="221" mass="25352">MKERDIIRLQALGAALAKLDSSVQLGELEENISHQILALEKLAQQNNTLNEIYRKERLDLQDEYEAKLKDKRYQQTSDSIYSTDAINLSPSFPQPPGEVENPSEIAKAFDNLIASFNKIKSLYAVENPLETFQIIIEQEAIAPLILEAYDRIRALFPTERLGLEVKTDPEIANWRALWIAIYTKLEVEEAFAKLNILDDSWWLEAKIAAPKNDLHISLEWE</sequence>
<keyword evidence="1" id="KW-0175">Coiled coil</keyword>
<feature type="coiled-coil region" evidence="1">
    <location>
        <begin position="25"/>
        <end position="59"/>
    </location>
</feature>